<protein>
    <recommendedName>
        <fullName evidence="1">YcxB-like C-terminal domain-containing protein</fullName>
    </recommendedName>
</protein>
<evidence type="ECO:0000259" key="1">
    <source>
        <dbReference type="Pfam" id="PF14317"/>
    </source>
</evidence>
<dbReference type="EMBL" id="AMFJ01000007">
    <property type="protein sequence ID" value="EKE30321.1"/>
    <property type="molecule type" value="Genomic_DNA"/>
</dbReference>
<gene>
    <name evidence="2" type="ORF">ACD_2C00007G0003</name>
</gene>
<dbReference type="Pfam" id="PF14317">
    <property type="entry name" value="YcxB"/>
    <property type="match status" value="1"/>
</dbReference>
<dbReference type="AlphaFoldDB" id="K2FGP5"/>
<accession>K2FGP5</accession>
<sequence>MIIRYELFPNDLKKFQIHYLLTSKSVIISLWAVMIFIIANIAFLYTDVYTRYEWMIRVLYYVLIALVMLYIVLRKIQNNKKNSFMFWKYELEVKDDTFHFIKNWYVKKVRIEDYIKYSETKNYIFLYITKTFANIIPKSDTKPIKDFEQILGMVRANVPTKFKKKPKKK</sequence>
<evidence type="ECO:0000313" key="2">
    <source>
        <dbReference type="EMBL" id="EKE30321.1"/>
    </source>
</evidence>
<dbReference type="InterPro" id="IPR025588">
    <property type="entry name" value="YcxB-like_C"/>
</dbReference>
<organism evidence="2">
    <name type="scientific">uncultured bacterium</name>
    <name type="common">gcode 4</name>
    <dbReference type="NCBI Taxonomy" id="1234023"/>
    <lineage>
        <taxon>Bacteria</taxon>
        <taxon>environmental samples</taxon>
    </lineage>
</organism>
<reference evidence="2" key="1">
    <citation type="journal article" date="2012" name="Science">
        <title>Fermentation, hydrogen, and sulfur metabolism in multiple uncultivated bacterial phyla.</title>
        <authorList>
            <person name="Wrighton K.C."/>
            <person name="Thomas B.C."/>
            <person name="Sharon I."/>
            <person name="Miller C.S."/>
            <person name="Castelle C.J."/>
            <person name="VerBerkmoes N.C."/>
            <person name="Wilkins M.J."/>
            <person name="Hettich R.L."/>
            <person name="Lipton M.S."/>
            <person name="Williams K.H."/>
            <person name="Long P.E."/>
            <person name="Banfield J.F."/>
        </authorList>
    </citation>
    <scope>NUCLEOTIDE SEQUENCE [LARGE SCALE GENOMIC DNA]</scope>
</reference>
<feature type="domain" description="YcxB-like C-terminal" evidence="1">
    <location>
        <begin position="109"/>
        <end position="141"/>
    </location>
</feature>
<proteinExistence type="predicted"/>
<comment type="caution">
    <text evidence="2">The sequence shown here is derived from an EMBL/GenBank/DDBJ whole genome shotgun (WGS) entry which is preliminary data.</text>
</comment>
<name>K2FGP5_9BACT</name>